<dbReference type="PANTHER" id="PTHR38814:SF1">
    <property type="entry name" value="ENDONUCLEASE NUCS"/>
    <property type="match status" value="1"/>
</dbReference>
<dbReference type="RefSeq" id="WP_089067337.1">
    <property type="nucleotide sequence ID" value="NZ_CP022358.1"/>
</dbReference>
<dbReference type="EMBL" id="CP022358">
    <property type="protein sequence ID" value="ASK68511.1"/>
    <property type="molecule type" value="Genomic_DNA"/>
</dbReference>
<protein>
    <recommendedName>
        <fullName evidence="2">Endonuclease NucS C-terminal domain-containing protein</fullName>
    </recommendedName>
</protein>
<dbReference type="InterPro" id="IPR048301">
    <property type="entry name" value="NucS_C"/>
</dbReference>
<dbReference type="AlphaFoldDB" id="A0A220UKM8"/>
<proteinExistence type="predicted"/>
<keyword evidence="1" id="KW-0238">DNA-binding</keyword>
<feature type="domain" description="Endonuclease NucS C-terminal" evidence="2">
    <location>
        <begin position="114"/>
        <end position="212"/>
    </location>
</feature>
<accession>A0A220UKM8</accession>
<dbReference type="InterPro" id="IPR002793">
    <property type="entry name" value="Endonuclease_NucS"/>
</dbReference>
<dbReference type="InterPro" id="IPR011856">
    <property type="entry name" value="tRNA_endonuc-like_dom_sf"/>
</dbReference>
<reference evidence="3 4" key="1">
    <citation type="submission" date="2017-07" db="EMBL/GenBank/DDBJ databases">
        <title>Phenotypical and genomic characterization of a clinical isolate of Shewanella bicestrii sp. nov. producing an extended-spectrum beta-lactamase and a new oxacillinase variant.</title>
        <authorList>
            <person name="Jousset A.B."/>
            <person name="Bonnin R.A."/>
            <person name="Girlich D."/>
            <person name="Dabos L."/>
            <person name="Potron A."/>
            <person name="Dortet L."/>
            <person name="Glaser P."/>
            <person name="Naas T."/>
        </authorList>
    </citation>
    <scope>NUCLEOTIDE SEQUENCE [LARGE SCALE GENOMIC DNA]</scope>
    <source>
        <strain evidence="3 4">JAB-1</strain>
    </source>
</reference>
<evidence type="ECO:0000313" key="3">
    <source>
        <dbReference type="EMBL" id="ASK68511.1"/>
    </source>
</evidence>
<evidence type="ECO:0000256" key="1">
    <source>
        <dbReference type="ARBA" id="ARBA00023125"/>
    </source>
</evidence>
<sequence length="234" mass="27383">MRTTFPNKHAYVYAKEHDLEEAAISIRSMTIQKWERNYETSVRRAYLIELLKTHDLLDEFMTRYWPIGFENEGKKQLEFLYKLKLDYEQFLDKTEDLADEEQIESEENLTFALENHLRDFLAKNLDKIEPGLRLYELDGINGVEFRIDSGRIDLLAVDKNNSPVIIELKRDYGKEKVLGQILYYMAWVDKNLGLGPSRGIIISNEISNELKIAIQRAPGVELAVYKLQFSVERA</sequence>
<dbReference type="GO" id="GO:0003677">
    <property type="term" value="F:DNA binding"/>
    <property type="evidence" value="ECO:0007669"/>
    <property type="project" value="UniProtKB-KW"/>
</dbReference>
<dbReference type="CDD" id="cd22341">
    <property type="entry name" value="NucS-like"/>
    <property type="match status" value="1"/>
</dbReference>
<dbReference type="Gene3D" id="3.40.1350.10">
    <property type="match status" value="1"/>
</dbReference>
<dbReference type="GO" id="GO:0004519">
    <property type="term" value="F:endonuclease activity"/>
    <property type="evidence" value="ECO:0007669"/>
    <property type="project" value="InterPro"/>
</dbReference>
<dbReference type="Pfam" id="PF01939">
    <property type="entry name" value="NucS_C"/>
    <property type="match status" value="1"/>
</dbReference>
<evidence type="ECO:0000259" key="2">
    <source>
        <dbReference type="Pfam" id="PF01939"/>
    </source>
</evidence>
<organism evidence="3 4">
    <name type="scientific">Shewanella bicestrii</name>
    <dbReference type="NCBI Taxonomy" id="2018305"/>
    <lineage>
        <taxon>Bacteria</taxon>
        <taxon>Pseudomonadati</taxon>
        <taxon>Pseudomonadota</taxon>
        <taxon>Gammaproteobacteria</taxon>
        <taxon>Alteromonadales</taxon>
        <taxon>Shewanellaceae</taxon>
        <taxon>Shewanella</taxon>
    </lineage>
</organism>
<dbReference type="PANTHER" id="PTHR38814">
    <property type="entry name" value="ENDONUCLEASE NUCS"/>
    <property type="match status" value="1"/>
</dbReference>
<dbReference type="KEGG" id="sbj:CF168_06295"/>
<name>A0A220UKM8_9GAMM</name>
<dbReference type="Proteomes" id="UP000198367">
    <property type="component" value="Chromosome"/>
</dbReference>
<gene>
    <name evidence="3" type="ORF">CF168_06295</name>
</gene>
<keyword evidence="4" id="KW-1185">Reference proteome</keyword>
<evidence type="ECO:0000313" key="4">
    <source>
        <dbReference type="Proteomes" id="UP000198367"/>
    </source>
</evidence>